<evidence type="ECO:0000313" key="2">
    <source>
        <dbReference type="EMBL" id="CAG6645062.1"/>
    </source>
</evidence>
<reference evidence="2" key="1">
    <citation type="submission" date="2021-05" db="EMBL/GenBank/DDBJ databases">
        <authorList>
            <person name="Alioto T."/>
            <person name="Alioto T."/>
            <person name="Gomez Garrido J."/>
        </authorList>
    </citation>
    <scope>NUCLEOTIDE SEQUENCE</scope>
</reference>
<proteinExistence type="predicted"/>
<feature type="region of interest" description="Disordered" evidence="1">
    <location>
        <begin position="43"/>
        <end position="62"/>
    </location>
</feature>
<dbReference type="EMBL" id="HBUF01135105">
    <property type="protein sequence ID" value="CAG6645065.1"/>
    <property type="molecule type" value="Transcribed_RNA"/>
</dbReference>
<sequence>MRRRRIIIMIGELCEEVGEETWRYSDHIECRRRRGKVLGLSDVPTSTASQVGSTTHQMSQGRRLSTTHAVVFRSRTTTEVPSSERFIFSVHTAVYSNPRCQ</sequence>
<dbReference type="EMBL" id="HBUF01135106">
    <property type="protein sequence ID" value="CAG6645068.1"/>
    <property type="molecule type" value="Transcribed_RNA"/>
</dbReference>
<dbReference type="AlphaFoldDB" id="A0A8D8W2W1"/>
<protein>
    <submittedName>
        <fullName evidence="2">Uncharacterized protein</fullName>
    </submittedName>
</protein>
<dbReference type="EMBL" id="HBUF01135104">
    <property type="protein sequence ID" value="CAG6645062.1"/>
    <property type="molecule type" value="Transcribed_RNA"/>
</dbReference>
<organism evidence="2">
    <name type="scientific">Cacopsylla melanoneura</name>
    <dbReference type="NCBI Taxonomy" id="428564"/>
    <lineage>
        <taxon>Eukaryota</taxon>
        <taxon>Metazoa</taxon>
        <taxon>Ecdysozoa</taxon>
        <taxon>Arthropoda</taxon>
        <taxon>Hexapoda</taxon>
        <taxon>Insecta</taxon>
        <taxon>Pterygota</taxon>
        <taxon>Neoptera</taxon>
        <taxon>Paraneoptera</taxon>
        <taxon>Hemiptera</taxon>
        <taxon>Sternorrhyncha</taxon>
        <taxon>Psylloidea</taxon>
        <taxon>Psyllidae</taxon>
        <taxon>Psyllinae</taxon>
        <taxon>Cacopsylla</taxon>
    </lineage>
</organism>
<accession>A0A8D8W2W1</accession>
<evidence type="ECO:0000256" key="1">
    <source>
        <dbReference type="SAM" id="MobiDB-lite"/>
    </source>
</evidence>
<name>A0A8D8W2W1_9HEMI</name>